<feature type="compositionally biased region" description="Basic residues" evidence="7">
    <location>
        <begin position="126"/>
        <end position="135"/>
    </location>
</feature>
<feature type="region of interest" description="Disordered" evidence="7">
    <location>
        <begin position="124"/>
        <end position="148"/>
    </location>
</feature>
<sequence>MSQGQADSQQYCTTSGTYGDSQASSYQHYANSQVSPTTLMPYNSQPIPYHANTQPQFSSQLQMDSATLAFTMGQQTVARVKRCSNCQTTETPTWRRHVKTQAQVCNACGLYYKLHGRDREFTLNSHGKKTVKRQPRGSGARAQRSRGFANTLELTSQAPVAHPHMVMTDVEYVSVAEYDMATQPTHRIPSPPNEYPGHTH</sequence>
<evidence type="ECO:0000313" key="9">
    <source>
        <dbReference type="EMBL" id="KAJ2685596.1"/>
    </source>
</evidence>
<comment type="caution">
    <text evidence="9">The sequence shown here is derived from an EMBL/GenBank/DDBJ whole genome shotgun (WGS) entry which is preliminary data.</text>
</comment>
<dbReference type="GO" id="GO:0045944">
    <property type="term" value="P:positive regulation of transcription by RNA polymerase II"/>
    <property type="evidence" value="ECO:0007669"/>
    <property type="project" value="TreeGrafter"/>
</dbReference>
<name>A0A9W8L3M3_9FUNG</name>
<dbReference type="GO" id="GO:0000981">
    <property type="term" value="F:DNA-binding transcription factor activity, RNA polymerase II-specific"/>
    <property type="evidence" value="ECO:0007669"/>
    <property type="project" value="TreeGrafter"/>
</dbReference>
<keyword evidence="3 6" id="KW-0863">Zinc-finger</keyword>
<feature type="compositionally biased region" description="Low complexity" evidence="7">
    <location>
        <begin position="136"/>
        <end position="147"/>
    </location>
</feature>
<evidence type="ECO:0000256" key="7">
    <source>
        <dbReference type="SAM" id="MobiDB-lite"/>
    </source>
</evidence>
<dbReference type="Gene3D" id="3.30.50.10">
    <property type="entry name" value="Erythroid Transcription Factor GATA-1, subunit A"/>
    <property type="match status" value="1"/>
</dbReference>
<dbReference type="PANTHER" id="PTHR10071">
    <property type="entry name" value="TRANSCRIPTION FACTOR GATA FAMILY MEMBER"/>
    <property type="match status" value="1"/>
</dbReference>
<dbReference type="Pfam" id="PF00320">
    <property type="entry name" value="GATA"/>
    <property type="match status" value="1"/>
</dbReference>
<evidence type="ECO:0000256" key="3">
    <source>
        <dbReference type="ARBA" id="ARBA00022771"/>
    </source>
</evidence>
<evidence type="ECO:0000256" key="4">
    <source>
        <dbReference type="ARBA" id="ARBA00022833"/>
    </source>
</evidence>
<keyword evidence="2" id="KW-0479">Metal-binding</keyword>
<dbReference type="Proteomes" id="UP001151516">
    <property type="component" value="Unassembled WGS sequence"/>
</dbReference>
<organism evidence="9 10">
    <name type="scientific">Coemansia spiralis</name>
    <dbReference type="NCBI Taxonomy" id="417178"/>
    <lineage>
        <taxon>Eukaryota</taxon>
        <taxon>Fungi</taxon>
        <taxon>Fungi incertae sedis</taxon>
        <taxon>Zoopagomycota</taxon>
        <taxon>Kickxellomycotina</taxon>
        <taxon>Kickxellomycetes</taxon>
        <taxon>Kickxellales</taxon>
        <taxon>Kickxellaceae</taxon>
        <taxon>Coemansia</taxon>
    </lineage>
</organism>
<reference evidence="9" key="1">
    <citation type="submission" date="2022-07" db="EMBL/GenBank/DDBJ databases">
        <title>Phylogenomic reconstructions and comparative analyses of Kickxellomycotina fungi.</title>
        <authorList>
            <person name="Reynolds N.K."/>
            <person name="Stajich J.E."/>
            <person name="Barry K."/>
            <person name="Grigoriev I.V."/>
            <person name="Crous P."/>
            <person name="Smith M.E."/>
        </authorList>
    </citation>
    <scope>NUCLEOTIDE SEQUENCE</scope>
    <source>
        <strain evidence="9">CBS 109367</strain>
    </source>
</reference>
<evidence type="ECO:0000256" key="5">
    <source>
        <dbReference type="ARBA" id="ARBA00023242"/>
    </source>
</evidence>
<accession>A0A9W8L3M3</accession>
<dbReference type="InterPro" id="IPR013088">
    <property type="entry name" value="Znf_NHR/GATA"/>
</dbReference>
<dbReference type="PROSITE" id="PS50114">
    <property type="entry name" value="GATA_ZN_FINGER_2"/>
    <property type="match status" value="1"/>
</dbReference>
<dbReference type="GO" id="GO:0005634">
    <property type="term" value="C:nucleus"/>
    <property type="evidence" value="ECO:0007669"/>
    <property type="project" value="UniProtKB-SubCell"/>
</dbReference>
<dbReference type="OrthoDB" id="515401at2759"/>
<proteinExistence type="predicted"/>
<dbReference type="SUPFAM" id="SSF57716">
    <property type="entry name" value="Glucocorticoid receptor-like (DNA-binding domain)"/>
    <property type="match status" value="1"/>
</dbReference>
<protein>
    <submittedName>
        <fullName evidence="9">Transcription factor GATA-4</fullName>
    </submittedName>
</protein>
<dbReference type="EMBL" id="JANBTX010000144">
    <property type="protein sequence ID" value="KAJ2685596.1"/>
    <property type="molecule type" value="Genomic_DNA"/>
</dbReference>
<keyword evidence="5" id="KW-0539">Nucleus</keyword>
<dbReference type="GO" id="GO:0000122">
    <property type="term" value="P:negative regulation of transcription by RNA polymerase II"/>
    <property type="evidence" value="ECO:0007669"/>
    <property type="project" value="TreeGrafter"/>
</dbReference>
<evidence type="ECO:0000259" key="8">
    <source>
        <dbReference type="PROSITE" id="PS50114"/>
    </source>
</evidence>
<evidence type="ECO:0000256" key="2">
    <source>
        <dbReference type="ARBA" id="ARBA00022723"/>
    </source>
</evidence>
<dbReference type="GO" id="GO:0008270">
    <property type="term" value="F:zinc ion binding"/>
    <property type="evidence" value="ECO:0007669"/>
    <property type="project" value="UniProtKB-KW"/>
</dbReference>
<keyword evidence="10" id="KW-1185">Reference proteome</keyword>
<dbReference type="AlphaFoldDB" id="A0A9W8L3M3"/>
<keyword evidence="4" id="KW-0862">Zinc</keyword>
<evidence type="ECO:0000256" key="1">
    <source>
        <dbReference type="ARBA" id="ARBA00004123"/>
    </source>
</evidence>
<dbReference type="SMART" id="SM00401">
    <property type="entry name" value="ZnF_GATA"/>
    <property type="match status" value="1"/>
</dbReference>
<dbReference type="InterPro" id="IPR039355">
    <property type="entry name" value="Transcription_factor_GATA"/>
</dbReference>
<feature type="domain" description="GATA-type" evidence="8">
    <location>
        <begin position="81"/>
        <end position="133"/>
    </location>
</feature>
<dbReference type="CDD" id="cd00202">
    <property type="entry name" value="ZnF_GATA"/>
    <property type="match status" value="1"/>
</dbReference>
<dbReference type="GO" id="GO:0000978">
    <property type="term" value="F:RNA polymerase II cis-regulatory region sequence-specific DNA binding"/>
    <property type="evidence" value="ECO:0007669"/>
    <property type="project" value="TreeGrafter"/>
</dbReference>
<evidence type="ECO:0000256" key="6">
    <source>
        <dbReference type="PROSITE-ProRule" id="PRU00094"/>
    </source>
</evidence>
<comment type="subcellular location">
    <subcellularLocation>
        <location evidence="1">Nucleus</location>
    </subcellularLocation>
</comment>
<dbReference type="PANTHER" id="PTHR10071:SF281">
    <property type="entry name" value="BOX A-BINDING FACTOR-RELATED"/>
    <property type="match status" value="1"/>
</dbReference>
<evidence type="ECO:0000313" key="10">
    <source>
        <dbReference type="Proteomes" id="UP001151516"/>
    </source>
</evidence>
<gene>
    <name evidence="9" type="primary">GATA4</name>
    <name evidence="9" type="ORF">IWW39_004171</name>
</gene>
<dbReference type="InterPro" id="IPR000679">
    <property type="entry name" value="Znf_GATA"/>
</dbReference>